<dbReference type="PANTHER" id="PTHR45919:SF1">
    <property type="entry name" value="GDP-MAN:MAN(3)GLCNAC(2)-PP-DOL ALPHA-1,2-MANNOSYLTRANSFERASE"/>
    <property type="match status" value="1"/>
</dbReference>
<organism evidence="3 4">
    <name type="scientific">Sulfuracidifex metallicus DSM 6482 = JCM 9184</name>
    <dbReference type="NCBI Taxonomy" id="523847"/>
    <lineage>
        <taxon>Archaea</taxon>
        <taxon>Thermoproteota</taxon>
        <taxon>Thermoprotei</taxon>
        <taxon>Sulfolobales</taxon>
        <taxon>Sulfolobaceae</taxon>
        <taxon>Sulfuracidifex</taxon>
    </lineage>
</organism>
<dbReference type="Proteomes" id="UP000470772">
    <property type="component" value="Unassembled WGS sequence"/>
</dbReference>
<dbReference type="InterPro" id="IPR038013">
    <property type="entry name" value="ALG11"/>
</dbReference>
<reference evidence="3 4" key="1">
    <citation type="submission" date="2019-10" db="EMBL/GenBank/DDBJ databases">
        <title>Sequencing and Assembly of Multiple Reported Metal-Biooxidizing Members of the Extremely Thermoacidophilic Archaeal Family Sulfolobaceae.</title>
        <authorList>
            <person name="Counts J.A."/>
            <person name="Kelly R.M."/>
        </authorList>
    </citation>
    <scope>NUCLEOTIDE SEQUENCE [LARGE SCALE GENOMIC DNA]</scope>
    <source>
        <strain evidence="3 4">DSM 6482</strain>
    </source>
</reference>
<dbReference type="GO" id="GO:0004377">
    <property type="term" value="F:GDP-Man:Man(3)GlcNAc(2)-PP-Dol alpha-1,2-mannosyltransferase activity"/>
    <property type="evidence" value="ECO:0007669"/>
    <property type="project" value="InterPro"/>
</dbReference>
<protein>
    <submittedName>
        <fullName evidence="3">Glycosyltransferase</fullName>
    </submittedName>
</protein>
<accession>A0A6A9QHI4</accession>
<dbReference type="RefSeq" id="WP_156016262.1">
    <property type="nucleotide sequence ID" value="NZ_WGGD01000005.1"/>
</dbReference>
<name>A0A6A9QHI4_SULME</name>
<proteinExistence type="predicted"/>
<evidence type="ECO:0000313" key="3">
    <source>
        <dbReference type="EMBL" id="MUN28466.1"/>
    </source>
</evidence>
<dbReference type="Pfam" id="PF00534">
    <property type="entry name" value="Glycos_transf_1"/>
    <property type="match status" value="1"/>
</dbReference>
<evidence type="ECO:0000259" key="2">
    <source>
        <dbReference type="Pfam" id="PF00534"/>
    </source>
</evidence>
<dbReference type="SUPFAM" id="SSF53756">
    <property type="entry name" value="UDP-Glycosyltransferase/glycogen phosphorylase"/>
    <property type="match status" value="1"/>
</dbReference>
<keyword evidence="1" id="KW-0175">Coiled coil</keyword>
<comment type="caution">
    <text evidence="3">The sequence shown here is derived from an EMBL/GenBank/DDBJ whole genome shotgun (WGS) entry which is preliminary data.</text>
</comment>
<evidence type="ECO:0000256" key="1">
    <source>
        <dbReference type="SAM" id="Coils"/>
    </source>
</evidence>
<sequence>MKIELQNQDFTLFHHSFEVLGGSERVAIAVLNVLKSLGFRVKLITLTSIDKDKIKKWDENFVEPDEIIIKKFPFKFGIYRALFLSLYTGLPNSFSTIGDITRSTYSYIHFPWSLTDNLKLIDDKYYKSEPYISNKKLRMYYIPYKYMHRLFLSKNKSKLLANSNWTRKILEISGYSATVLYPPVYFNSRKTINKKKDPNLIIYIGRISPEKNVNFIVDVAKRLNEFKFVIIGASGRDKEYINSIKRASESLDNLTLKLDATKDEIDKYLSVAKIYFHPKINEHFGISIVEAMASQLIPVIHKSGGAWYDIVEEGKYGIGYDSLETAIDAIKEASKMEIDFSDKIAQFSFNVFKEKLSRIIENGYY</sequence>
<keyword evidence="3" id="KW-0808">Transferase</keyword>
<feature type="domain" description="Glycosyl transferase family 1" evidence="2">
    <location>
        <begin position="188"/>
        <end position="337"/>
    </location>
</feature>
<dbReference type="InterPro" id="IPR001296">
    <property type="entry name" value="Glyco_trans_1"/>
</dbReference>
<feature type="coiled-coil region" evidence="1">
    <location>
        <begin position="244"/>
        <end position="271"/>
    </location>
</feature>
<dbReference type="EMBL" id="WGGD01000005">
    <property type="protein sequence ID" value="MUN28466.1"/>
    <property type="molecule type" value="Genomic_DNA"/>
</dbReference>
<dbReference type="GO" id="GO:0016020">
    <property type="term" value="C:membrane"/>
    <property type="evidence" value="ECO:0007669"/>
    <property type="project" value="TreeGrafter"/>
</dbReference>
<dbReference type="AlphaFoldDB" id="A0A6A9QHI4"/>
<dbReference type="Gene3D" id="3.40.50.2000">
    <property type="entry name" value="Glycogen Phosphorylase B"/>
    <property type="match status" value="1"/>
</dbReference>
<dbReference type="PANTHER" id="PTHR45919">
    <property type="entry name" value="GDP-MAN:MAN(3)GLCNAC(2)-PP-DOL ALPHA-1,2-MANNOSYLTRANSFERASE"/>
    <property type="match status" value="1"/>
</dbReference>
<keyword evidence="4" id="KW-1185">Reference proteome</keyword>
<evidence type="ECO:0000313" key="4">
    <source>
        <dbReference type="Proteomes" id="UP000470772"/>
    </source>
</evidence>
<dbReference type="GO" id="GO:0006487">
    <property type="term" value="P:protein N-linked glycosylation"/>
    <property type="evidence" value="ECO:0007669"/>
    <property type="project" value="TreeGrafter"/>
</dbReference>
<gene>
    <name evidence="3" type="ORF">GC250_03065</name>
</gene>